<protein>
    <submittedName>
        <fullName evidence="2">Uncharacterized protein</fullName>
    </submittedName>
</protein>
<organism evidence="2 3">
    <name type="scientific">Trinickia fusca</name>
    <dbReference type="NCBI Taxonomy" id="2419777"/>
    <lineage>
        <taxon>Bacteria</taxon>
        <taxon>Pseudomonadati</taxon>
        <taxon>Pseudomonadota</taxon>
        <taxon>Betaproteobacteria</taxon>
        <taxon>Burkholderiales</taxon>
        <taxon>Burkholderiaceae</taxon>
        <taxon>Trinickia</taxon>
    </lineage>
</organism>
<gene>
    <name evidence="2" type="ORF">D7S89_22500</name>
</gene>
<reference evidence="2 3" key="1">
    <citation type="submission" date="2018-10" db="EMBL/GenBank/DDBJ databases">
        <title>Paraburkholderia sp. 7MK8-2, isolated from soil.</title>
        <authorList>
            <person name="Gao Z.-H."/>
            <person name="Qiu L.-H."/>
        </authorList>
    </citation>
    <scope>NUCLEOTIDE SEQUENCE [LARGE SCALE GENOMIC DNA]</scope>
    <source>
        <strain evidence="2 3">7MK8-2</strain>
    </source>
</reference>
<dbReference type="EMBL" id="RBZV01000013">
    <property type="protein sequence ID" value="RKP44303.1"/>
    <property type="molecule type" value="Genomic_DNA"/>
</dbReference>
<feature type="signal peptide" evidence="1">
    <location>
        <begin position="1"/>
        <end position="22"/>
    </location>
</feature>
<dbReference type="Proteomes" id="UP000280434">
    <property type="component" value="Unassembled WGS sequence"/>
</dbReference>
<evidence type="ECO:0000313" key="3">
    <source>
        <dbReference type="Proteomes" id="UP000280434"/>
    </source>
</evidence>
<comment type="caution">
    <text evidence="2">The sequence shown here is derived from an EMBL/GenBank/DDBJ whole genome shotgun (WGS) entry which is preliminary data.</text>
</comment>
<name>A0A494X9P7_9BURK</name>
<dbReference type="AlphaFoldDB" id="A0A494X9P7"/>
<evidence type="ECO:0000313" key="2">
    <source>
        <dbReference type="EMBL" id="RKP44303.1"/>
    </source>
</evidence>
<proteinExistence type="predicted"/>
<feature type="chain" id="PRO_5019773085" evidence="1">
    <location>
        <begin position="23"/>
        <end position="326"/>
    </location>
</feature>
<dbReference type="PROSITE" id="PS51257">
    <property type="entry name" value="PROKAR_LIPOPROTEIN"/>
    <property type="match status" value="1"/>
</dbReference>
<sequence>MHGRAIWLGVIAALMFSSACRSQQVWLSGVDPVVAADRAASTQVPARTVAGNDFMDLFHPDAAWQRSAASIQIFKVSTQFLHRASDSQLRAVIEDLRRRHIALAMEAEILTTSVKCGNGVPGYTTAAVIQKAVRRVSQMGGEIAYVAFDEPMTWGHFAHRAGACQYTAEEVVDNITPNIEVFVAAFPAVKFGDIEPVSDQTPGRFAEILRFAELFGEKTGRRLSFLQADLIWQNNWKPQLAVWKTRLHEAGIAYGVVVDGDPGDHTDIQWTDHAVERYRELAGDPTVRPDEFVVQSWQPRPTMFLPENKPGTLTSVIVRTVAQSPR</sequence>
<keyword evidence="1" id="KW-0732">Signal</keyword>
<keyword evidence="3" id="KW-1185">Reference proteome</keyword>
<evidence type="ECO:0000256" key="1">
    <source>
        <dbReference type="SAM" id="SignalP"/>
    </source>
</evidence>
<accession>A0A494X9P7</accession>